<organism evidence="1 2">
    <name type="scientific">Palleniella muris</name>
    <dbReference type="NCBI Taxonomy" id="3038145"/>
    <lineage>
        <taxon>Bacteria</taxon>
        <taxon>Pseudomonadati</taxon>
        <taxon>Bacteroidota</taxon>
        <taxon>Bacteroidia</taxon>
        <taxon>Bacteroidales</taxon>
        <taxon>Prevotellaceae</taxon>
        <taxon>Palleniella</taxon>
    </lineage>
</organism>
<comment type="caution">
    <text evidence="1">The sequence shown here is derived from an EMBL/GenBank/DDBJ whole genome shotgun (WGS) entry which is preliminary data.</text>
</comment>
<evidence type="ECO:0000313" key="2">
    <source>
        <dbReference type="Proteomes" id="UP000308886"/>
    </source>
</evidence>
<dbReference type="EMBL" id="SRZC01000022">
    <property type="protein sequence ID" value="TGX80762.1"/>
    <property type="molecule type" value="Genomic_DNA"/>
</dbReference>
<evidence type="ECO:0000313" key="1">
    <source>
        <dbReference type="EMBL" id="TGX80762.1"/>
    </source>
</evidence>
<dbReference type="Proteomes" id="UP000308886">
    <property type="component" value="Unassembled WGS sequence"/>
</dbReference>
<reference evidence="1" key="1">
    <citation type="submission" date="2019-04" db="EMBL/GenBank/DDBJ databases">
        <title>Microbes associate with the intestines of laboratory mice.</title>
        <authorList>
            <person name="Navarre W."/>
            <person name="Wong E."/>
            <person name="Huang K."/>
            <person name="Tropini C."/>
            <person name="Ng K."/>
            <person name="Yu B."/>
        </authorList>
    </citation>
    <scope>NUCLEOTIDE SEQUENCE</scope>
    <source>
        <strain evidence="1">NM73_A23</strain>
    </source>
</reference>
<gene>
    <name evidence="1" type="ORF">E5358_12160</name>
</gene>
<sequence length="770" mass="87664">MNMRCKMLRLYVMMFFAVQSADNCHAKDIFGKVVNSQGSPLEYANIALLSRNDSAFIKGEMTDSVGAFVFGHLDGSGDWLLKVSMLGYQDTCLVFSQSPCVIQLKESHYSLKEVVVKGNVFRQTSTGIKTMVAGTSLGSLSSADEVLAHVPGLFKGYQIAGKGTPVFYLNGRRVYNSNDIENLSPDMIKDIEVVRNPGVSYGADIKSVVLITTKRKQGDGLGMYLRSSYYGWTNSDFVEQANWNYRHRNLDVFGNHSFVSQDTEVHSEITQILHSDRMWEQRNFQKSQIYARVFKNTFGANYNFDDKNSAGIKYSVDFPLNTIDTSVMESFVDVDGKPYDELGNLNESRNTSPARHHVNAYYRGHYGKFTFGTDLDFLRNKRSSSTIYSEQSDNYQDRIVNTESNVTNMMFASKVFSELSLAKWSLVLGVDYSRTHRESDYRNAEQIVSSSNEEAREKHLAPYMDVRWSVGNCQVSGGLRYEMAWVDYMSEDNSVLDRSYRNVYPNISAYLPLKNVGILAGYSIKDRKPSYSMLRNEVTYGNRFTYQAGNPYLESEKIHEISLSLVYKWMQFALGYTDRRDAILYSSDFYEEDKSIALISFDNIPSLKSMTGTVAVSPTFGLWSPTLTLAVSKQWLATDTQYGTERFNQPIFMCSFSNIFDFGKGWKAFVDMLFTSKGDNENCHLSRATFGLDLRIYKYLMDNRLSLSFGITNLLDTQKSGNVLHMCNLKTTQIEWKDMREASLTLTYRFNSSKDRYKGTGAGKQEQQRL</sequence>
<proteinExistence type="predicted"/>
<name>A0AC61QMR9_9BACT</name>
<accession>A0AC61QMR9</accession>
<protein>
    <submittedName>
        <fullName evidence="1">TonB-dependent receptor</fullName>
    </submittedName>
</protein>
<keyword evidence="2" id="KW-1185">Reference proteome</keyword>
<keyword evidence="1" id="KW-0675">Receptor</keyword>